<feature type="domain" description="ABM" evidence="1">
    <location>
        <begin position="2"/>
        <end position="95"/>
    </location>
</feature>
<dbReference type="AlphaFoldDB" id="K0EGL0"/>
<protein>
    <submittedName>
        <fullName evidence="2">Antibiotic biosynthesis monooxygenase</fullName>
    </submittedName>
</protein>
<dbReference type="KEGG" id="nbr:O3I_002025"/>
<dbReference type="Proteomes" id="UP000006304">
    <property type="component" value="Chromosome"/>
</dbReference>
<dbReference type="eggNOG" id="COG1359">
    <property type="taxonomic scope" value="Bacteria"/>
</dbReference>
<dbReference type="Gene3D" id="3.30.70.100">
    <property type="match status" value="1"/>
</dbReference>
<dbReference type="InterPro" id="IPR011008">
    <property type="entry name" value="Dimeric_a/b-barrel"/>
</dbReference>
<dbReference type="Pfam" id="PF03992">
    <property type="entry name" value="ABM"/>
    <property type="match status" value="1"/>
</dbReference>
<name>K0EGL0_NOCB7</name>
<evidence type="ECO:0000259" key="1">
    <source>
        <dbReference type="PROSITE" id="PS51725"/>
    </source>
</evidence>
<dbReference type="STRING" id="1133849.O3I_002025"/>
<dbReference type="PROSITE" id="PS51725">
    <property type="entry name" value="ABM"/>
    <property type="match status" value="1"/>
</dbReference>
<keyword evidence="2" id="KW-0503">Monooxygenase</keyword>
<dbReference type="EMBL" id="CP003876">
    <property type="protein sequence ID" value="AFT98367.1"/>
    <property type="molecule type" value="Genomic_DNA"/>
</dbReference>
<evidence type="ECO:0000313" key="2">
    <source>
        <dbReference type="EMBL" id="AFT98367.1"/>
    </source>
</evidence>
<keyword evidence="2" id="KW-0560">Oxidoreductase</keyword>
<organism evidence="2 3">
    <name type="scientific">Nocardia brasiliensis (strain ATCC 700358 / HUJEG-1)</name>
    <dbReference type="NCBI Taxonomy" id="1133849"/>
    <lineage>
        <taxon>Bacteria</taxon>
        <taxon>Bacillati</taxon>
        <taxon>Actinomycetota</taxon>
        <taxon>Actinomycetes</taxon>
        <taxon>Mycobacteriales</taxon>
        <taxon>Nocardiaceae</taxon>
        <taxon>Nocardia</taxon>
    </lineage>
</organism>
<dbReference type="HOGENOM" id="CLU_131496_13_2_11"/>
<dbReference type="GO" id="GO:0004497">
    <property type="term" value="F:monooxygenase activity"/>
    <property type="evidence" value="ECO:0007669"/>
    <property type="project" value="UniProtKB-KW"/>
</dbReference>
<reference evidence="2 3" key="1">
    <citation type="journal article" date="2012" name="J. Bacteriol.">
        <title>Complete genome sequence of Nocardia brasiliensis HUJEG-1.</title>
        <authorList>
            <person name="Vera-Cabrera L."/>
            <person name="Ortiz-Lopez R."/>
            <person name="Elizondo-Gonzalez R."/>
            <person name="Perez-Maya A.A."/>
            <person name="Ocampo-Candiani J."/>
        </authorList>
    </citation>
    <scope>NUCLEOTIDE SEQUENCE [LARGE SCALE GENOMIC DNA]</scope>
    <source>
        <strain evidence="3">ATCC 700358</strain>
    </source>
</reference>
<accession>K0EGL0</accession>
<dbReference type="RefSeq" id="WP_014981230.1">
    <property type="nucleotide sequence ID" value="NC_018681.1"/>
</dbReference>
<proteinExistence type="predicted"/>
<evidence type="ECO:0000313" key="3">
    <source>
        <dbReference type="Proteomes" id="UP000006304"/>
    </source>
</evidence>
<dbReference type="SUPFAM" id="SSF54909">
    <property type="entry name" value="Dimeric alpha+beta barrel"/>
    <property type="match status" value="1"/>
</dbReference>
<sequence>MLIIAGHARVDADQRDAYVAAFQDMIRRCRAARGCLDIAITADSVDPSRVNILERWDNRENLEAWRAISDPPQTGIPFDADVMEYTVGSARPPFG</sequence>
<keyword evidence="3" id="KW-1185">Reference proteome</keyword>
<dbReference type="InterPro" id="IPR007138">
    <property type="entry name" value="ABM_dom"/>
</dbReference>
<gene>
    <name evidence="2" type="ORF">O3I_002025</name>
</gene>